<evidence type="ECO:0000259" key="9">
    <source>
        <dbReference type="Pfam" id="PF13967"/>
    </source>
</evidence>
<feature type="domain" description="CSC1/OSCA1-like N-terminal transmembrane" evidence="9">
    <location>
        <begin position="45"/>
        <end position="187"/>
    </location>
</feature>
<feature type="transmembrane region" description="Helical" evidence="7">
    <location>
        <begin position="694"/>
        <end position="716"/>
    </location>
</feature>
<feature type="transmembrane region" description="Helical" evidence="7">
    <location>
        <begin position="165"/>
        <end position="186"/>
    </location>
</feature>
<proteinExistence type="inferred from homology"/>
<feature type="transmembrane region" description="Helical" evidence="7">
    <location>
        <begin position="543"/>
        <end position="565"/>
    </location>
</feature>
<dbReference type="InterPro" id="IPR003864">
    <property type="entry name" value="CSC1/OSCA1-like_7TM"/>
</dbReference>
<keyword evidence="5 7" id="KW-1133">Transmembrane helix</keyword>
<evidence type="ECO:0000256" key="7">
    <source>
        <dbReference type="SAM" id="Phobius"/>
    </source>
</evidence>
<dbReference type="Pfam" id="PF02714">
    <property type="entry name" value="RSN1_7TM"/>
    <property type="match status" value="1"/>
</dbReference>
<feature type="transmembrane region" description="Helical" evidence="7">
    <location>
        <begin position="446"/>
        <end position="470"/>
    </location>
</feature>
<feature type="transmembrane region" description="Helical" evidence="7">
    <location>
        <begin position="127"/>
        <end position="145"/>
    </location>
</feature>
<gene>
    <name evidence="11" type="ORF">PECAL_5P26290</name>
</gene>
<evidence type="ECO:0000256" key="6">
    <source>
        <dbReference type="ARBA" id="ARBA00023136"/>
    </source>
</evidence>
<keyword evidence="3" id="KW-0813">Transport</keyword>
<accession>A0A8J2X3Y5</accession>
<dbReference type="InterPro" id="IPR032880">
    <property type="entry name" value="CSC1/OSCA1-like_N"/>
</dbReference>
<keyword evidence="6 7" id="KW-0472">Membrane</keyword>
<evidence type="ECO:0000256" key="1">
    <source>
        <dbReference type="ARBA" id="ARBA00004141"/>
    </source>
</evidence>
<evidence type="ECO:0000256" key="2">
    <source>
        <dbReference type="ARBA" id="ARBA00007779"/>
    </source>
</evidence>
<dbReference type="EMBL" id="CAKKNE010000005">
    <property type="protein sequence ID" value="CAH0378111.1"/>
    <property type="molecule type" value="Genomic_DNA"/>
</dbReference>
<feature type="transmembrane region" description="Helical" evidence="7">
    <location>
        <begin position="44"/>
        <end position="62"/>
    </location>
</feature>
<dbReference type="AlphaFoldDB" id="A0A8J2X3Y5"/>
<dbReference type="Pfam" id="PF13967">
    <property type="entry name" value="RSN1_TM"/>
    <property type="match status" value="1"/>
</dbReference>
<evidence type="ECO:0000313" key="12">
    <source>
        <dbReference type="Proteomes" id="UP000789595"/>
    </source>
</evidence>
<dbReference type="PANTHER" id="PTHR13018">
    <property type="entry name" value="PROBABLE MEMBRANE PROTEIN DUF221-RELATED"/>
    <property type="match status" value="1"/>
</dbReference>
<feature type="transmembrane region" description="Helical" evidence="7">
    <location>
        <begin position="723"/>
        <end position="745"/>
    </location>
</feature>
<evidence type="ECO:0008006" key="13">
    <source>
        <dbReference type="Google" id="ProtNLM"/>
    </source>
</evidence>
<dbReference type="GO" id="GO:0005886">
    <property type="term" value="C:plasma membrane"/>
    <property type="evidence" value="ECO:0007669"/>
    <property type="project" value="TreeGrafter"/>
</dbReference>
<feature type="domain" description="CSC1/OSCA1-like cytosolic" evidence="10">
    <location>
        <begin position="214"/>
        <end position="325"/>
    </location>
</feature>
<dbReference type="PANTHER" id="PTHR13018:SF5">
    <property type="entry name" value="RE44586P"/>
    <property type="match status" value="1"/>
</dbReference>
<evidence type="ECO:0000256" key="5">
    <source>
        <dbReference type="ARBA" id="ARBA00022989"/>
    </source>
</evidence>
<dbReference type="Pfam" id="PF14703">
    <property type="entry name" value="PHM7_cyt"/>
    <property type="match status" value="1"/>
</dbReference>
<dbReference type="GO" id="GO:0005227">
    <property type="term" value="F:calcium-activated cation channel activity"/>
    <property type="evidence" value="ECO:0007669"/>
    <property type="project" value="InterPro"/>
</dbReference>
<reference evidence="11" key="1">
    <citation type="submission" date="2021-11" db="EMBL/GenBank/DDBJ databases">
        <authorList>
            <consortium name="Genoscope - CEA"/>
            <person name="William W."/>
        </authorList>
    </citation>
    <scope>NUCLEOTIDE SEQUENCE</scope>
</reference>
<comment type="subcellular location">
    <subcellularLocation>
        <location evidence="1">Membrane</location>
        <topology evidence="1">Multi-pass membrane protein</topology>
    </subcellularLocation>
</comment>
<dbReference type="InterPro" id="IPR027815">
    <property type="entry name" value="CSC1/OSCA1-like_cyt"/>
</dbReference>
<dbReference type="Proteomes" id="UP000789595">
    <property type="component" value="Unassembled WGS sequence"/>
</dbReference>
<evidence type="ECO:0000256" key="3">
    <source>
        <dbReference type="ARBA" id="ARBA00022448"/>
    </source>
</evidence>
<sequence length="820" mass="92832">MSGAMATPDGWADIPDELSAAGITDDLLVITELSFIKQLGWYDLWIVAVVSLIPCIPMLVLFEWQRHRRTHFWPKARYQPGRGLSSQFPGIGAWAMGILRAPDEELMDVAGLEGFVFMRLMRMGCRLSLFGSVIAIPVTWIFLSEGDGSLRFLDWTVNVVVDNDWKLWAAVCAVWLVTLHTLYDVIQECEAFVKLRQQFLTKTEIMEDDPQATYSVMVERVPRECRADAALKAYFEHLFPGEVVCATIALADLGDLEKVLAERRSVLDALEHLRLEEEATGTAPQERLNLREGSYELVEAIPWYEAKLARLDERRRDLAAEIHKRSAEVEREATGTFFDRILATPQNLSTFGEGGKEDPVATGEGEREALLSRSVRRLDPTIATKHKSATGFVTFRSLRSCSVARQAQLSPRPFCMESCPQRPERKNLIWGNVPTSKTGRLVRHGFVSTVLVLLAMNWSSLIQICTYISHEWAPKHIPTAPYLVKLGYNIFSAYLPIMLVQAVLALLPFLYLGLAVFYERFKFASEVQQVVYRRYMLVQWANIYLSLVSGSIVTLVVGLVTNPLYLLEQLADLMPEAAVYFIELIIMKILLVLPFELSRIWPWFRIEVVARLFRDRLTERDLTEGAFEPPEFRYGFQYPGKIMVVTYALIFAGICPLVYPFALLHFCCAYLVYARQLLYVYVPKYETGGAFFETSIYTVLGSNLAGCFTFFAYLLLKEQYWHAWAVLVPTVGALVGWVFVSASYLHMNMTASIEIAVSADDSARSPPAFDQHWFRQPALDPNPDRVAKVEEPDDIHALKATPRRGGFLSRFGFGGGSSKE</sequence>
<evidence type="ECO:0000256" key="4">
    <source>
        <dbReference type="ARBA" id="ARBA00022692"/>
    </source>
</evidence>
<comment type="caution">
    <text evidence="11">The sequence shown here is derived from an EMBL/GenBank/DDBJ whole genome shotgun (WGS) entry which is preliminary data.</text>
</comment>
<comment type="similarity">
    <text evidence="2">Belongs to the CSC1 (TC 1.A.17) family.</text>
</comment>
<organism evidence="11 12">
    <name type="scientific">Pelagomonas calceolata</name>
    <dbReference type="NCBI Taxonomy" id="35677"/>
    <lineage>
        <taxon>Eukaryota</taxon>
        <taxon>Sar</taxon>
        <taxon>Stramenopiles</taxon>
        <taxon>Ochrophyta</taxon>
        <taxon>Pelagophyceae</taxon>
        <taxon>Pelagomonadales</taxon>
        <taxon>Pelagomonadaceae</taxon>
        <taxon>Pelagomonas</taxon>
    </lineage>
</organism>
<evidence type="ECO:0000259" key="8">
    <source>
        <dbReference type="Pfam" id="PF02714"/>
    </source>
</evidence>
<feature type="transmembrane region" description="Helical" evidence="7">
    <location>
        <begin position="577"/>
        <end position="595"/>
    </location>
</feature>
<evidence type="ECO:0000313" key="11">
    <source>
        <dbReference type="EMBL" id="CAH0378111.1"/>
    </source>
</evidence>
<keyword evidence="4 7" id="KW-0812">Transmembrane</keyword>
<evidence type="ECO:0000259" key="10">
    <source>
        <dbReference type="Pfam" id="PF14703"/>
    </source>
</evidence>
<name>A0A8J2X3Y5_9STRA</name>
<dbReference type="InterPro" id="IPR045122">
    <property type="entry name" value="Csc1-like"/>
</dbReference>
<feature type="domain" description="CSC1/OSCA1-like 7TM region" evidence="8">
    <location>
        <begin position="489"/>
        <end position="700"/>
    </location>
</feature>
<keyword evidence="12" id="KW-1185">Reference proteome</keyword>
<protein>
    <recommendedName>
        <fullName evidence="13">CSC1/OSCA1-like 7TM region domain-containing protein</fullName>
    </recommendedName>
</protein>
<feature type="transmembrane region" description="Helical" evidence="7">
    <location>
        <begin position="642"/>
        <end position="674"/>
    </location>
</feature>
<dbReference type="OrthoDB" id="206461at2759"/>
<feature type="transmembrane region" description="Helical" evidence="7">
    <location>
        <begin position="490"/>
        <end position="518"/>
    </location>
</feature>